<name>A0A1M6WHP8_SELRU</name>
<reference evidence="2 3" key="1">
    <citation type="submission" date="2016-11" db="EMBL/GenBank/DDBJ databases">
        <authorList>
            <person name="Jaros S."/>
            <person name="Januszkiewicz K."/>
            <person name="Wedrychowicz H."/>
        </authorList>
    </citation>
    <scope>NUCLEOTIDE SEQUENCE [LARGE SCALE GENOMIC DNA]</scope>
    <source>
        <strain evidence="2 3">HD4</strain>
    </source>
</reference>
<protein>
    <recommendedName>
        <fullName evidence="4">Prepilin-type N-terminal cleavage/methylation domain-containing protein</fullName>
    </recommendedName>
</protein>
<gene>
    <name evidence="2" type="ORF">SAMN05216582_12524</name>
</gene>
<organism evidence="2 3">
    <name type="scientific">Selenomonas ruminantium</name>
    <dbReference type="NCBI Taxonomy" id="971"/>
    <lineage>
        <taxon>Bacteria</taxon>
        <taxon>Bacillati</taxon>
        <taxon>Bacillota</taxon>
        <taxon>Negativicutes</taxon>
        <taxon>Selenomonadales</taxon>
        <taxon>Selenomonadaceae</taxon>
        <taxon>Selenomonas</taxon>
    </lineage>
</organism>
<evidence type="ECO:0008006" key="4">
    <source>
        <dbReference type="Google" id="ProtNLM"/>
    </source>
</evidence>
<dbReference type="Proteomes" id="UP000184263">
    <property type="component" value="Unassembled WGS sequence"/>
</dbReference>
<keyword evidence="1" id="KW-1133">Transmembrane helix</keyword>
<keyword evidence="1" id="KW-0472">Membrane</keyword>
<sequence length="140" mass="15716">MKKSSQAQEGYFMLETLLTGVFLLLMASSLGLYAKAVSVKNTAAEQTAAVFLARAQISYAQCRLDRDGILPPDLPYLGNEQDLRQNNRTYQIESHISQKGRHYELQVTVRWEVQGCDKNVAFKRVLSRHEVQAGTGNRPA</sequence>
<keyword evidence="1" id="KW-0812">Transmembrane</keyword>
<accession>A0A1M6WHP8</accession>
<dbReference type="RefSeq" id="WP_073091634.1">
    <property type="nucleotide sequence ID" value="NZ_FRBC01000025.1"/>
</dbReference>
<evidence type="ECO:0000313" key="3">
    <source>
        <dbReference type="Proteomes" id="UP000184263"/>
    </source>
</evidence>
<dbReference type="EMBL" id="FRBC01000025">
    <property type="protein sequence ID" value="SHK93303.1"/>
    <property type="molecule type" value="Genomic_DNA"/>
</dbReference>
<proteinExistence type="predicted"/>
<evidence type="ECO:0000313" key="2">
    <source>
        <dbReference type="EMBL" id="SHK93303.1"/>
    </source>
</evidence>
<evidence type="ECO:0000256" key="1">
    <source>
        <dbReference type="SAM" id="Phobius"/>
    </source>
</evidence>
<feature type="transmembrane region" description="Helical" evidence="1">
    <location>
        <begin position="12"/>
        <end position="34"/>
    </location>
</feature>
<dbReference type="AlphaFoldDB" id="A0A1M6WHP8"/>